<name>D6YT58_WADCW</name>
<feature type="transmembrane region" description="Helical" evidence="2">
    <location>
        <begin position="105"/>
        <end position="135"/>
    </location>
</feature>
<keyword evidence="4" id="KW-1185">Reference proteome</keyword>
<accession>D6YT58</accession>
<feature type="transmembrane region" description="Helical" evidence="2">
    <location>
        <begin position="54"/>
        <end position="85"/>
    </location>
</feature>
<feature type="region of interest" description="Disordered" evidence="1">
    <location>
        <begin position="1"/>
        <end position="20"/>
    </location>
</feature>
<keyword evidence="2" id="KW-0472">Membrane</keyword>
<evidence type="ECO:0000313" key="4">
    <source>
        <dbReference type="Proteomes" id="UP000001505"/>
    </source>
</evidence>
<dbReference type="AlphaFoldDB" id="D6YT58"/>
<evidence type="ECO:0000313" key="3">
    <source>
        <dbReference type="EMBL" id="ADI39253.1"/>
    </source>
</evidence>
<dbReference type="HOGENOM" id="CLU_1815041_0_0_0"/>
<gene>
    <name evidence="3" type="ordered locus">wcw_1916</name>
</gene>
<protein>
    <submittedName>
        <fullName evidence="3">Putative membrane protein</fullName>
    </submittedName>
</protein>
<keyword evidence="2" id="KW-1133">Transmembrane helix</keyword>
<proteinExistence type="predicted"/>
<organism evidence="3 4">
    <name type="scientific">Waddlia chondrophila (strain ATCC VR-1470 / WSU 86-1044)</name>
    <dbReference type="NCBI Taxonomy" id="716544"/>
    <lineage>
        <taxon>Bacteria</taxon>
        <taxon>Pseudomonadati</taxon>
        <taxon>Chlamydiota</taxon>
        <taxon>Chlamydiia</taxon>
        <taxon>Parachlamydiales</taxon>
        <taxon>Waddliaceae</taxon>
        <taxon>Waddlia</taxon>
    </lineage>
</organism>
<dbReference type="RefSeq" id="WP_013182946.1">
    <property type="nucleotide sequence ID" value="NC_014225.1"/>
</dbReference>
<dbReference type="eggNOG" id="ENOG5032Z2R">
    <property type="taxonomic scope" value="Bacteria"/>
</dbReference>
<keyword evidence="2" id="KW-0812">Transmembrane</keyword>
<evidence type="ECO:0000256" key="1">
    <source>
        <dbReference type="SAM" id="MobiDB-lite"/>
    </source>
</evidence>
<sequence>MMSDKKEHEEEIIVEKETKEESGKKFSETIENLKKNKNIESILEYARNNTKDTVAFVLLIIGILWMLGQPFNGGILVGLVVGFYFSKEFISYVKDFNSHLEEQGLAKTVILGGGALALFFLAPGIFIGVAVMAALKYLLKSE</sequence>
<dbReference type="EMBL" id="CP001928">
    <property type="protein sequence ID" value="ADI39253.1"/>
    <property type="molecule type" value="Genomic_DNA"/>
</dbReference>
<dbReference type="STRING" id="716544.wcw_1916"/>
<dbReference type="Proteomes" id="UP000001505">
    <property type="component" value="Chromosome"/>
</dbReference>
<dbReference type="KEGG" id="wch:wcw_1916"/>
<reference evidence="3 4" key="1">
    <citation type="journal article" date="2010" name="PLoS ONE">
        <title>The Waddlia genome: a window into chlamydial biology.</title>
        <authorList>
            <person name="Bertelli C."/>
            <person name="Collyn F."/>
            <person name="Croxatto A."/>
            <person name="Ruckert C."/>
            <person name="Polkinghorne A."/>
            <person name="Kebbi-Beghdadi C."/>
            <person name="Goesmann A."/>
            <person name="Vaughan L."/>
            <person name="Greub G."/>
        </authorList>
    </citation>
    <scope>NUCLEOTIDE SEQUENCE [LARGE SCALE GENOMIC DNA]</scope>
    <source>
        <strain evidence="4">ATCC VR-1470 / WSU 86-1044</strain>
    </source>
</reference>
<evidence type="ECO:0000256" key="2">
    <source>
        <dbReference type="SAM" id="Phobius"/>
    </source>
</evidence>